<feature type="domain" description="NADPH-dependent 7-cyano-7-deazaguanine reductase N-terminal" evidence="1">
    <location>
        <begin position="33"/>
        <end position="111"/>
    </location>
</feature>
<proteinExistence type="predicted"/>
<dbReference type="Gene3D" id="3.30.1130.10">
    <property type="match status" value="2"/>
</dbReference>
<dbReference type="InterPro" id="IPR043133">
    <property type="entry name" value="GTP-CH-I_C/QueF"/>
</dbReference>
<dbReference type="Proteomes" id="UP000315283">
    <property type="component" value="Unassembled WGS sequence"/>
</dbReference>
<dbReference type="Pfam" id="PF14819">
    <property type="entry name" value="QueF_N"/>
    <property type="match status" value="1"/>
</dbReference>
<dbReference type="Pfam" id="PF14489">
    <property type="entry name" value="QueF"/>
    <property type="match status" value="1"/>
</dbReference>
<dbReference type="PANTHER" id="PTHR34354:SF1">
    <property type="entry name" value="NADPH-DEPENDENT 7-CYANO-7-DEAZAGUANINE REDUCTASE"/>
    <property type="match status" value="1"/>
</dbReference>
<organism evidence="2 3">
    <name type="scientific">SAR86 cluster bacterium</name>
    <dbReference type="NCBI Taxonomy" id="2030880"/>
    <lineage>
        <taxon>Bacteria</taxon>
        <taxon>Pseudomonadati</taxon>
        <taxon>Pseudomonadota</taxon>
        <taxon>Gammaproteobacteria</taxon>
        <taxon>SAR86 cluster</taxon>
    </lineage>
</organism>
<gene>
    <name evidence="2" type="ORF">EVA97_01730</name>
</gene>
<evidence type="ECO:0000259" key="1">
    <source>
        <dbReference type="Pfam" id="PF14819"/>
    </source>
</evidence>
<accession>A0A520N5T8</accession>
<dbReference type="SUPFAM" id="SSF55620">
    <property type="entry name" value="Tetrahydrobiopterin biosynthesis enzymes-like"/>
    <property type="match status" value="1"/>
</dbReference>
<evidence type="ECO:0000313" key="2">
    <source>
        <dbReference type="EMBL" id="RZO28854.1"/>
    </source>
</evidence>
<dbReference type="GO" id="GO:0033739">
    <property type="term" value="F:preQ1 synthase activity"/>
    <property type="evidence" value="ECO:0007669"/>
    <property type="project" value="InterPro"/>
</dbReference>
<sequence length="240" mass="28095">MTTKVLGKNAIQSSLKGIKILDNIERNQTGIKYGLDIWNVYDFLFRDKNNLPKLKVLEISIPSSSKYIVESKSMKLYLNEFYNISFKKDSLLIAKIKTDLEKIIHSDVRVRFINKFDPEPSYLNINDTTLVKSKSNSLLKFNGFRSICPVTSQPDFANVYIYSDKQISIKWVREYLMSYQDQGDFHEQCIEAIFNDVNDEYNCEHLEVCGRFQRRGGIDINPIRGNKKNILFKNFREFNQ</sequence>
<name>A0A520N5T8_9GAMM</name>
<reference evidence="2 3" key="1">
    <citation type="submission" date="2019-02" db="EMBL/GenBank/DDBJ databases">
        <title>Prokaryotic population dynamics and viral predation in marine succession experiment using metagenomics: the confinement effect.</title>
        <authorList>
            <person name="Haro-Moreno J.M."/>
            <person name="Rodriguez-Valera F."/>
            <person name="Lopez-Perez M."/>
        </authorList>
    </citation>
    <scope>NUCLEOTIDE SEQUENCE [LARGE SCALE GENOMIC DNA]</scope>
    <source>
        <strain evidence="2">MED-G164</strain>
    </source>
</reference>
<dbReference type="PANTHER" id="PTHR34354">
    <property type="entry name" value="NADPH-DEPENDENT 7-CYANO-7-DEAZAGUANINE REDUCTASE"/>
    <property type="match status" value="1"/>
</dbReference>
<dbReference type="EMBL" id="SHBJ01000007">
    <property type="protein sequence ID" value="RZO28854.1"/>
    <property type="molecule type" value="Genomic_DNA"/>
</dbReference>
<evidence type="ECO:0000313" key="3">
    <source>
        <dbReference type="Proteomes" id="UP000315283"/>
    </source>
</evidence>
<comment type="caution">
    <text evidence="2">The sequence shown here is derived from an EMBL/GenBank/DDBJ whole genome shotgun (WGS) entry which is preliminary data.</text>
</comment>
<dbReference type="InterPro" id="IPR029500">
    <property type="entry name" value="QueF"/>
</dbReference>
<dbReference type="InterPro" id="IPR050084">
    <property type="entry name" value="NADPH_dep_7-cyano-7-deazaG_red"/>
</dbReference>
<dbReference type="InterPro" id="IPR029139">
    <property type="entry name" value="QueF_N"/>
</dbReference>
<dbReference type="GO" id="GO:0008616">
    <property type="term" value="P:tRNA queuosine(34) biosynthetic process"/>
    <property type="evidence" value="ECO:0007669"/>
    <property type="project" value="InterPro"/>
</dbReference>
<dbReference type="AlphaFoldDB" id="A0A520N5T8"/>
<protein>
    <submittedName>
        <fullName evidence="2">7-cyano-7-deazaguanine reductase</fullName>
    </submittedName>
</protein>